<gene>
    <name evidence="1" type="ORF">S12H4_51918</name>
</gene>
<dbReference type="EMBL" id="BARW01032868">
    <property type="protein sequence ID" value="GAJ03927.1"/>
    <property type="molecule type" value="Genomic_DNA"/>
</dbReference>
<dbReference type="SUPFAM" id="SSF52374">
    <property type="entry name" value="Nucleotidylyl transferase"/>
    <property type="match status" value="1"/>
</dbReference>
<evidence type="ECO:0000313" key="1">
    <source>
        <dbReference type="EMBL" id="GAJ03927.1"/>
    </source>
</evidence>
<comment type="caution">
    <text evidence="1">The sequence shown here is derived from an EMBL/GenBank/DDBJ whole genome shotgun (WGS) entry which is preliminary data.</text>
</comment>
<evidence type="ECO:0008006" key="2">
    <source>
        <dbReference type="Google" id="ProtNLM"/>
    </source>
</evidence>
<name>X1UK17_9ZZZZ</name>
<dbReference type="InterPro" id="IPR014729">
    <property type="entry name" value="Rossmann-like_a/b/a_fold"/>
</dbReference>
<reference evidence="1" key="1">
    <citation type="journal article" date="2014" name="Front. Microbiol.">
        <title>High frequency of phylogenetically diverse reductive dehalogenase-homologous genes in deep subseafloor sedimentary metagenomes.</title>
        <authorList>
            <person name="Kawai M."/>
            <person name="Futagami T."/>
            <person name="Toyoda A."/>
            <person name="Takaki Y."/>
            <person name="Nishi S."/>
            <person name="Hori S."/>
            <person name="Arai W."/>
            <person name="Tsubouchi T."/>
            <person name="Morono Y."/>
            <person name="Uchiyama I."/>
            <person name="Ito T."/>
            <person name="Fujiyama A."/>
            <person name="Inagaki F."/>
            <person name="Takami H."/>
        </authorList>
    </citation>
    <scope>NUCLEOTIDE SEQUENCE</scope>
    <source>
        <strain evidence="1">Expedition CK06-06</strain>
    </source>
</reference>
<sequence>MVNKDISYLLRRGVAEIIVEEDMLKLLRSGKKLRLKEGFDPSFPDIHLGHMLTLRKLRQF</sequence>
<organism evidence="1">
    <name type="scientific">marine sediment metagenome</name>
    <dbReference type="NCBI Taxonomy" id="412755"/>
    <lineage>
        <taxon>unclassified sequences</taxon>
        <taxon>metagenomes</taxon>
        <taxon>ecological metagenomes</taxon>
    </lineage>
</organism>
<accession>X1UK17</accession>
<feature type="non-terminal residue" evidence="1">
    <location>
        <position position="60"/>
    </location>
</feature>
<protein>
    <recommendedName>
        <fullName evidence="2">Tyrosine--tRNA ligase</fullName>
    </recommendedName>
</protein>
<proteinExistence type="predicted"/>
<dbReference type="AlphaFoldDB" id="X1UK17"/>
<dbReference type="Gene3D" id="3.40.50.620">
    <property type="entry name" value="HUPs"/>
    <property type="match status" value="1"/>
</dbReference>